<feature type="compositionally biased region" description="Basic and acidic residues" evidence="1">
    <location>
        <begin position="34"/>
        <end position="43"/>
    </location>
</feature>
<feature type="region of interest" description="Disordered" evidence="1">
    <location>
        <begin position="228"/>
        <end position="295"/>
    </location>
</feature>
<evidence type="ECO:0000313" key="2">
    <source>
        <dbReference type="EMBL" id="KAK3328339.1"/>
    </source>
</evidence>
<accession>A0AAE0MEP8</accession>
<feature type="region of interest" description="Disordered" evidence="1">
    <location>
        <begin position="315"/>
        <end position="383"/>
    </location>
</feature>
<name>A0AAE0MEP8_9PEZI</name>
<feature type="region of interest" description="Disordered" evidence="1">
    <location>
        <begin position="652"/>
        <end position="683"/>
    </location>
</feature>
<reference evidence="2" key="1">
    <citation type="journal article" date="2023" name="Mol. Phylogenet. Evol.">
        <title>Genome-scale phylogeny and comparative genomics of the fungal order Sordariales.</title>
        <authorList>
            <person name="Hensen N."/>
            <person name="Bonometti L."/>
            <person name="Westerberg I."/>
            <person name="Brannstrom I.O."/>
            <person name="Guillou S."/>
            <person name="Cros-Aarteil S."/>
            <person name="Calhoun S."/>
            <person name="Haridas S."/>
            <person name="Kuo A."/>
            <person name="Mondo S."/>
            <person name="Pangilinan J."/>
            <person name="Riley R."/>
            <person name="LaButti K."/>
            <person name="Andreopoulos B."/>
            <person name="Lipzen A."/>
            <person name="Chen C."/>
            <person name="Yan M."/>
            <person name="Daum C."/>
            <person name="Ng V."/>
            <person name="Clum A."/>
            <person name="Steindorff A."/>
            <person name="Ohm R.A."/>
            <person name="Martin F."/>
            <person name="Silar P."/>
            <person name="Natvig D.O."/>
            <person name="Lalanne C."/>
            <person name="Gautier V."/>
            <person name="Ament-Velasquez S.L."/>
            <person name="Kruys A."/>
            <person name="Hutchinson M.I."/>
            <person name="Powell A.J."/>
            <person name="Barry K."/>
            <person name="Miller A.N."/>
            <person name="Grigoriev I.V."/>
            <person name="Debuchy R."/>
            <person name="Gladieux P."/>
            <person name="Hiltunen Thoren M."/>
            <person name="Johannesson H."/>
        </authorList>
    </citation>
    <scope>NUCLEOTIDE SEQUENCE</scope>
    <source>
        <strain evidence="2">SMH4131-1</strain>
    </source>
</reference>
<protein>
    <submittedName>
        <fullName evidence="2">Uncharacterized protein</fullName>
    </submittedName>
</protein>
<dbReference type="EMBL" id="JAUEPO010000003">
    <property type="protein sequence ID" value="KAK3328339.1"/>
    <property type="molecule type" value="Genomic_DNA"/>
</dbReference>
<feature type="region of interest" description="Disordered" evidence="1">
    <location>
        <begin position="34"/>
        <end position="61"/>
    </location>
</feature>
<feature type="region of interest" description="Disordered" evidence="1">
    <location>
        <begin position="794"/>
        <end position="818"/>
    </location>
</feature>
<feature type="compositionally biased region" description="Polar residues" evidence="1">
    <location>
        <begin position="263"/>
        <end position="277"/>
    </location>
</feature>
<gene>
    <name evidence="2" type="ORF">B0T19DRAFT_461759</name>
</gene>
<feature type="compositionally biased region" description="Low complexity" evidence="1">
    <location>
        <begin position="528"/>
        <end position="537"/>
    </location>
</feature>
<dbReference type="AlphaFoldDB" id="A0AAE0MEP8"/>
<sequence>MADQATKSSEETARLAAIQRAMMDDIGIQRLDELPMEDGERDRGPHRRDHNVGNHRSHVIHPTARVNNPGVGSIWNTAIASGVFDDDDAEAVKGLDDFGGGRLYAAKAAATRVLQQIQPNRIAVRFNNPFHDNGPEDAAVVICHENPSDEGVFKLLIGDSVYFGWSLRLWHNYAIDEENLELMIQFKNDQGAILTYSIRFLSYKDIMQVIGTVRSLRIGHRMAALKGAPTSTGPTIAQAPLATRPSTPRAAPISKKDPVPSRATVTNGASGPSNESNARTAATAPTAHVATEVTAFGPQISTDRIRTVENAPMAVASASDTGSTLTPGPKSTEHTEQLPEPLPRESGLAQQSTEGPGETGASHGISGGSAEPQIPGQPSTNQSEDLEDLIDLNAVDPEVTADEVPLPSASEELSTLDPLEYPALEPAPPGETGNTESHGRFEDTVVPPSEARAPQTMQSLQENVLSLARNLLKVWSLAGKSGENMMQAAQTAEGIKQALFEHVLSLNESESPEVKQAIEQMFEDILPSQSSASVKSSQDIPSTQQGQPLTSAEPSQVATSAEPIQHPAAPEQEGSTELDVGDYASGARGRTRYSREDLLSLKQFAKPPAPGSIKNTPICRGPSPHRSEYDLSAEKSRAQISKSVTGFSWVSGGEDTSASAPELKAQNASVANHDSTGHDRKMDVGHKTLNVPDSHLGSSATNKSKNTGLSGLKQSLWATPDVEIKNANFFTGPAYKKAWPKNSYCYELSQLNPHDRIDAPADEVANFYFSGPSTHSEQRDFAMGGAVSLHLAKTNSLGPHSGTHAGSSPVANTDASVGSNLDPSAAEFAPSSIVSHVGSSTARVEDLSRRFSGLSLASRNNGQSPQPPEKTVSQSTVPIQSVTGIERVHEPAAAEASTVAAQQTQPRDPMIGVHEKKQPVLRGLGASRHSAPETAPVNVGKFTWVRPTI</sequence>
<feature type="region of interest" description="Disordered" evidence="1">
    <location>
        <begin position="856"/>
        <end position="876"/>
    </location>
</feature>
<feature type="compositionally biased region" description="Basic residues" evidence="1">
    <location>
        <begin position="44"/>
        <end position="59"/>
    </location>
</feature>
<reference evidence="2" key="2">
    <citation type="submission" date="2023-06" db="EMBL/GenBank/DDBJ databases">
        <authorList>
            <consortium name="Lawrence Berkeley National Laboratory"/>
            <person name="Haridas S."/>
            <person name="Hensen N."/>
            <person name="Bonometti L."/>
            <person name="Westerberg I."/>
            <person name="Brannstrom I.O."/>
            <person name="Guillou S."/>
            <person name="Cros-Aarteil S."/>
            <person name="Calhoun S."/>
            <person name="Kuo A."/>
            <person name="Mondo S."/>
            <person name="Pangilinan J."/>
            <person name="Riley R."/>
            <person name="Labutti K."/>
            <person name="Andreopoulos B."/>
            <person name="Lipzen A."/>
            <person name="Chen C."/>
            <person name="Yanf M."/>
            <person name="Daum C."/>
            <person name="Ng V."/>
            <person name="Clum A."/>
            <person name="Steindorff A."/>
            <person name="Ohm R."/>
            <person name="Martin F."/>
            <person name="Silar P."/>
            <person name="Natvig D."/>
            <person name="Lalanne C."/>
            <person name="Gautier V."/>
            <person name="Ament-Velasquez S.L."/>
            <person name="Kruys A."/>
            <person name="Hutchinson M.I."/>
            <person name="Powell A.J."/>
            <person name="Barry K."/>
            <person name="Miller A.N."/>
            <person name="Grigoriev I.V."/>
            <person name="Debuchy R."/>
            <person name="Gladieux P."/>
            <person name="Thoren M.H."/>
            <person name="Johannesson H."/>
        </authorList>
    </citation>
    <scope>NUCLEOTIDE SEQUENCE</scope>
    <source>
        <strain evidence="2">SMH4131-1</strain>
    </source>
</reference>
<dbReference type="Proteomes" id="UP001286456">
    <property type="component" value="Unassembled WGS sequence"/>
</dbReference>
<evidence type="ECO:0000256" key="1">
    <source>
        <dbReference type="SAM" id="MobiDB-lite"/>
    </source>
</evidence>
<keyword evidence="3" id="KW-1185">Reference proteome</keyword>
<feature type="compositionally biased region" description="Polar residues" evidence="1">
    <location>
        <begin position="538"/>
        <end position="559"/>
    </location>
</feature>
<feature type="region of interest" description="Disordered" evidence="1">
    <location>
        <begin position="420"/>
        <end position="442"/>
    </location>
</feature>
<evidence type="ECO:0000313" key="3">
    <source>
        <dbReference type="Proteomes" id="UP001286456"/>
    </source>
</evidence>
<feature type="compositionally biased region" description="Low complexity" evidence="1">
    <location>
        <begin position="278"/>
        <end position="295"/>
    </location>
</feature>
<comment type="caution">
    <text evidence="2">The sequence shown here is derived from an EMBL/GenBank/DDBJ whole genome shotgun (WGS) entry which is preliminary data.</text>
</comment>
<proteinExistence type="predicted"/>
<organism evidence="2 3">
    <name type="scientific">Cercophora scortea</name>
    <dbReference type="NCBI Taxonomy" id="314031"/>
    <lineage>
        <taxon>Eukaryota</taxon>
        <taxon>Fungi</taxon>
        <taxon>Dikarya</taxon>
        <taxon>Ascomycota</taxon>
        <taxon>Pezizomycotina</taxon>
        <taxon>Sordariomycetes</taxon>
        <taxon>Sordariomycetidae</taxon>
        <taxon>Sordariales</taxon>
        <taxon>Lasiosphaeriaceae</taxon>
        <taxon>Cercophora</taxon>
    </lineage>
</organism>
<feature type="region of interest" description="Disordered" evidence="1">
    <location>
        <begin position="528"/>
        <end position="583"/>
    </location>
</feature>
<feature type="region of interest" description="Disordered" evidence="1">
    <location>
        <begin position="603"/>
        <end position="628"/>
    </location>
</feature>